<dbReference type="SUPFAM" id="SSF53756">
    <property type="entry name" value="UDP-Glycosyltransferase/glycogen phosphorylase"/>
    <property type="match status" value="1"/>
</dbReference>
<dbReference type="PANTHER" id="PTHR12526">
    <property type="entry name" value="GLYCOSYLTRANSFERASE"/>
    <property type="match status" value="1"/>
</dbReference>
<accession>A0ABT1R058</accession>
<dbReference type="RefSeq" id="WP_256114600.1">
    <property type="nucleotide sequence ID" value="NZ_WHSB02000001.1"/>
</dbReference>
<name>A0ABT1R058_9HYPH</name>
<proteinExistence type="predicted"/>
<dbReference type="InterPro" id="IPR028098">
    <property type="entry name" value="Glyco_trans_4-like_N"/>
</dbReference>
<dbReference type="EMBL" id="WHSB02000001">
    <property type="protein sequence ID" value="MCQ4628559.1"/>
    <property type="molecule type" value="Genomic_DNA"/>
</dbReference>
<dbReference type="Gene3D" id="3.40.50.2000">
    <property type="entry name" value="Glycogen Phosphorylase B"/>
    <property type="match status" value="2"/>
</dbReference>
<evidence type="ECO:0000259" key="1">
    <source>
        <dbReference type="Pfam" id="PF13579"/>
    </source>
</evidence>
<feature type="domain" description="Glycosyltransferase subfamily 4-like N-terminal" evidence="1">
    <location>
        <begin position="34"/>
        <end position="203"/>
    </location>
</feature>
<dbReference type="Proteomes" id="UP000996601">
    <property type="component" value="Unassembled WGS sequence"/>
</dbReference>
<protein>
    <submittedName>
        <fullName evidence="2">Glycosyltransferase family 4 protein</fullName>
    </submittedName>
</protein>
<reference evidence="2" key="1">
    <citation type="submission" date="2021-07" db="EMBL/GenBank/DDBJ databases">
        <title>Shinella sp. nov., a novel member of the genus Shinella from water.</title>
        <authorList>
            <person name="Deng Y."/>
        </authorList>
    </citation>
    <scope>NUCLEOTIDE SEQUENCE</scope>
    <source>
        <strain evidence="2">CPCC 100929</strain>
    </source>
</reference>
<comment type="caution">
    <text evidence="2">The sequence shown here is derived from an EMBL/GenBank/DDBJ whole genome shotgun (WGS) entry which is preliminary data.</text>
</comment>
<sequence length="417" mass="47258">MKVLTGKEVEAAVDRPFDRRVLIIVENLPVPFDRRVWSEATTLRAAGYTVSVICPTGKGFEALYEEREGIHIYRHPLPIDARGALGYLREYSAALFHEARLAFKIRRRHGFHVIHGCNPPDLIFLVAWLFRPFGIKFLFDHHDICPELFEAKFGKRGMLYHVTRFFERLTFRSATVSIATNESYRDIAIKRGGMAPDDVFVVRSGPKIEKLQIRLPKEELKKGFAHLVGYVGVIGQQEGMDLLVEAVDHIVNTLHRTDIHFGIVGGGPELATIVEDVEKRGLSRYFTFTGRAPDDVMLDMLNTADVCINPDRVTPMNDLSTMNKILEYMTLKKPIVQFETREGKVSAGESSLYAKRNDVKDFGEKIVALIDDPQRRQSMGELGRKRILASFSWEHSAPVLLAAYERLFEKVGAKAGR</sequence>
<evidence type="ECO:0000313" key="3">
    <source>
        <dbReference type="Proteomes" id="UP000996601"/>
    </source>
</evidence>
<gene>
    <name evidence="2" type="ORF">GB927_000850</name>
</gene>
<keyword evidence="3" id="KW-1185">Reference proteome</keyword>
<dbReference type="Pfam" id="PF13579">
    <property type="entry name" value="Glyco_trans_4_4"/>
    <property type="match status" value="1"/>
</dbReference>
<dbReference type="Pfam" id="PF13692">
    <property type="entry name" value="Glyco_trans_1_4"/>
    <property type="match status" value="1"/>
</dbReference>
<dbReference type="PANTHER" id="PTHR12526:SF624">
    <property type="entry name" value="BLR6297 PROTEIN"/>
    <property type="match status" value="1"/>
</dbReference>
<evidence type="ECO:0000313" key="2">
    <source>
        <dbReference type="EMBL" id="MCQ4628559.1"/>
    </source>
</evidence>
<dbReference type="CDD" id="cd03794">
    <property type="entry name" value="GT4_WbuB-like"/>
    <property type="match status" value="1"/>
</dbReference>
<organism evidence="2 3">
    <name type="scientific">Shinella lacus</name>
    <dbReference type="NCBI Taxonomy" id="2654216"/>
    <lineage>
        <taxon>Bacteria</taxon>
        <taxon>Pseudomonadati</taxon>
        <taxon>Pseudomonadota</taxon>
        <taxon>Alphaproteobacteria</taxon>
        <taxon>Hyphomicrobiales</taxon>
        <taxon>Rhizobiaceae</taxon>
        <taxon>Shinella</taxon>
    </lineage>
</organism>